<feature type="transmembrane region" description="Helical" evidence="1">
    <location>
        <begin position="35"/>
        <end position="54"/>
    </location>
</feature>
<keyword evidence="1 2" id="KW-0812">Transmembrane</keyword>
<name>A0A1T5ARV4_9SPHI</name>
<gene>
    <name evidence="2" type="ORF">SAMN05661099_0986</name>
</gene>
<feature type="transmembrane region" description="Helical" evidence="1">
    <location>
        <begin position="6"/>
        <end position="23"/>
    </location>
</feature>
<evidence type="ECO:0000313" key="3">
    <source>
        <dbReference type="Proteomes" id="UP000189981"/>
    </source>
</evidence>
<evidence type="ECO:0000256" key="1">
    <source>
        <dbReference type="SAM" id="Phobius"/>
    </source>
</evidence>
<dbReference type="STRING" id="572036.SAMN05661099_0986"/>
<proteinExistence type="predicted"/>
<dbReference type="Proteomes" id="UP000189981">
    <property type="component" value="Unassembled WGS sequence"/>
</dbReference>
<dbReference type="RefSeq" id="WP_079701508.1">
    <property type="nucleotide sequence ID" value="NZ_FUYR01000001.1"/>
</dbReference>
<keyword evidence="1" id="KW-0472">Membrane</keyword>
<keyword evidence="1" id="KW-1133">Transmembrane helix</keyword>
<dbReference type="AlphaFoldDB" id="A0A1T5ARV4"/>
<keyword evidence="3" id="KW-1185">Reference proteome</keyword>
<feature type="transmembrane region" description="Helical" evidence="1">
    <location>
        <begin position="60"/>
        <end position="79"/>
    </location>
</feature>
<dbReference type="Pfam" id="PF03083">
    <property type="entry name" value="MtN3_slv"/>
    <property type="match status" value="1"/>
</dbReference>
<dbReference type="InterPro" id="IPR004316">
    <property type="entry name" value="SWEET_rpt"/>
</dbReference>
<reference evidence="3" key="1">
    <citation type="submission" date="2017-02" db="EMBL/GenBank/DDBJ databases">
        <authorList>
            <person name="Varghese N."/>
            <person name="Submissions S."/>
        </authorList>
    </citation>
    <scope>NUCLEOTIDE SEQUENCE [LARGE SCALE GENOMIC DNA]</scope>
    <source>
        <strain evidence="3">DSM 22385</strain>
    </source>
</reference>
<sequence length="84" mass="9358">MNEQVVGIIAGILTAASLVPQFVKSIQEKKVDVSPVMFLLLIGGNGLWIWYGIILDSMPIIITNSFGFIMDVIMLFLRIKYGKK</sequence>
<evidence type="ECO:0000313" key="2">
    <source>
        <dbReference type="EMBL" id="SKB37781.1"/>
    </source>
</evidence>
<dbReference type="EMBL" id="FUYR01000001">
    <property type="protein sequence ID" value="SKB37781.1"/>
    <property type="molecule type" value="Genomic_DNA"/>
</dbReference>
<dbReference type="GO" id="GO:0016020">
    <property type="term" value="C:membrane"/>
    <property type="evidence" value="ECO:0007669"/>
    <property type="project" value="InterPro"/>
</dbReference>
<dbReference type="Gene3D" id="1.20.1280.290">
    <property type="match status" value="1"/>
</dbReference>
<dbReference type="OrthoDB" id="122062at2"/>
<organism evidence="2 3">
    <name type="scientific">Daejeonella lutea</name>
    <dbReference type="NCBI Taxonomy" id="572036"/>
    <lineage>
        <taxon>Bacteria</taxon>
        <taxon>Pseudomonadati</taxon>
        <taxon>Bacteroidota</taxon>
        <taxon>Sphingobacteriia</taxon>
        <taxon>Sphingobacteriales</taxon>
        <taxon>Sphingobacteriaceae</taxon>
        <taxon>Daejeonella</taxon>
    </lineage>
</organism>
<accession>A0A1T5ARV4</accession>
<protein>
    <submittedName>
        <fullName evidence="2">MtN3 and saliva related transmembrane protein</fullName>
    </submittedName>
</protein>